<gene>
    <name evidence="1" type="ORF">GCM10009754_36990</name>
</gene>
<name>A0ABN2R2F1_9PSEU</name>
<evidence type="ECO:0000313" key="2">
    <source>
        <dbReference type="Proteomes" id="UP001501116"/>
    </source>
</evidence>
<dbReference type="EMBL" id="BAAANN010000013">
    <property type="protein sequence ID" value="GAA1962344.1"/>
    <property type="molecule type" value="Genomic_DNA"/>
</dbReference>
<protein>
    <submittedName>
        <fullName evidence="1">Type VII secretion target</fullName>
    </submittedName>
</protein>
<organism evidence="1 2">
    <name type="scientific">Amycolatopsis minnesotensis</name>
    <dbReference type="NCBI Taxonomy" id="337894"/>
    <lineage>
        <taxon>Bacteria</taxon>
        <taxon>Bacillati</taxon>
        <taxon>Actinomycetota</taxon>
        <taxon>Actinomycetes</taxon>
        <taxon>Pseudonocardiales</taxon>
        <taxon>Pseudonocardiaceae</taxon>
        <taxon>Amycolatopsis</taxon>
    </lineage>
</organism>
<sequence>MPEGGYEVLQDELDTHAGKVDALAERLKTAVAAARQVTMDNSAYGVICQPFAMLLDPFEQWGVQALEKAEESVEGTAGKVRDAVKAYSGREEDASKDLKKAGGDA</sequence>
<comment type="caution">
    <text evidence="1">The sequence shown here is derived from an EMBL/GenBank/DDBJ whole genome shotgun (WGS) entry which is preliminary data.</text>
</comment>
<keyword evidence="2" id="KW-1185">Reference proteome</keyword>
<proteinExistence type="predicted"/>
<evidence type="ECO:0000313" key="1">
    <source>
        <dbReference type="EMBL" id="GAA1962344.1"/>
    </source>
</evidence>
<dbReference type="RefSeq" id="WP_344419765.1">
    <property type="nucleotide sequence ID" value="NZ_BAAANN010000013.1"/>
</dbReference>
<dbReference type="InterPro" id="IPR022536">
    <property type="entry name" value="EspC"/>
</dbReference>
<dbReference type="Proteomes" id="UP001501116">
    <property type="component" value="Unassembled WGS sequence"/>
</dbReference>
<dbReference type="Pfam" id="PF10824">
    <property type="entry name" value="T7SS_ESX_EspC"/>
    <property type="match status" value="1"/>
</dbReference>
<reference evidence="1 2" key="1">
    <citation type="journal article" date="2019" name="Int. J. Syst. Evol. Microbiol.">
        <title>The Global Catalogue of Microorganisms (GCM) 10K type strain sequencing project: providing services to taxonomists for standard genome sequencing and annotation.</title>
        <authorList>
            <consortium name="The Broad Institute Genomics Platform"/>
            <consortium name="The Broad Institute Genome Sequencing Center for Infectious Disease"/>
            <person name="Wu L."/>
            <person name="Ma J."/>
        </authorList>
    </citation>
    <scope>NUCLEOTIDE SEQUENCE [LARGE SCALE GENOMIC DNA]</scope>
    <source>
        <strain evidence="1 2">JCM 14545</strain>
    </source>
</reference>
<accession>A0ABN2R2F1</accession>